<keyword evidence="1" id="KW-0472">Membrane</keyword>
<evidence type="ECO:0000313" key="2">
    <source>
        <dbReference type="EMBL" id="EIM64913.1"/>
    </source>
</evidence>
<dbReference type="HOGENOM" id="CLU_074030_1_0_7"/>
<feature type="transmembrane region" description="Helical" evidence="1">
    <location>
        <begin position="158"/>
        <end position="180"/>
    </location>
</feature>
<dbReference type="Proteomes" id="UP000005778">
    <property type="component" value="Chromosome"/>
</dbReference>
<dbReference type="eggNOG" id="COG4760">
    <property type="taxonomic scope" value="Bacteria"/>
</dbReference>
<dbReference type="InterPro" id="IPR010539">
    <property type="entry name" value="BaxI_1-like"/>
</dbReference>
<evidence type="ECO:0000313" key="3">
    <source>
        <dbReference type="Proteomes" id="UP000005778"/>
    </source>
</evidence>
<accession>I5B600</accession>
<keyword evidence="3" id="KW-1185">Reference proteome</keyword>
<organism evidence="2 3">
    <name type="scientific">Desulfobacter postgatei 2ac9</name>
    <dbReference type="NCBI Taxonomy" id="879212"/>
    <lineage>
        <taxon>Bacteria</taxon>
        <taxon>Pseudomonadati</taxon>
        <taxon>Thermodesulfobacteriota</taxon>
        <taxon>Desulfobacteria</taxon>
        <taxon>Desulfobacterales</taxon>
        <taxon>Desulfobacteraceae</taxon>
        <taxon>Desulfobacter</taxon>
    </lineage>
</organism>
<dbReference type="PANTHER" id="PTHR41282:SF1">
    <property type="entry name" value="CONSERVED TRANSMEMBRANE PROTEIN-RELATED"/>
    <property type="match status" value="1"/>
</dbReference>
<sequence length="256" mass="28083">MSLNSLGCPLLVFKKPIAKPIPLGTAERIMDRRHVIQVAVILFTLTLLSVAGMVTIFYSAIALGDHATAELARNIGFGGGVLGLSLAFLTMLYRQYAHLTAPLYALAGGIFMTGIALHFEIRFPGIALQSIFLTLAVFCIMLLLYATGTIAVTRKLIIVIYAATASIALAYLFSFLLIFLDFHISFLHGAGTGGTIWFGFIAVTAAINMVLDFERINQIEGRKQPVFMPWYVGLGLMITMVWLYVSILRMLATVRR</sequence>
<gene>
    <name evidence="2" type="ORF">DespoDRAFT_03116</name>
</gene>
<name>I5B600_9BACT</name>
<dbReference type="EMBL" id="CM001488">
    <property type="protein sequence ID" value="EIM64913.1"/>
    <property type="molecule type" value="Genomic_DNA"/>
</dbReference>
<reference evidence="2 3" key="1">
    <citation type="submission" date="2011-09" db="EMBL/GenBank/DDBJ databases">
        <authorList>
            <consortium name="US DOE Joint Genome Institute (JGI-PGF)"/>
            <person name="Lucas S."/>
            <person name="Han J."/>
            <person name="Lapidus A."/>
            <person name="Cheng J.-F."/>
            <person name="Goodwin L."/>
            <person name="Pitluck S."/>
            <person name="Peters L."/>
            <person name="Land M.L."/>
            <person name="Hauser L."/>
            <person name="Orellana R."/>
            <person name="Lovley D."/>
            <person name="Woyke T.J."/>
        </authorList>
    </citation>
    <scope>NUCLEOTIDE SEQUENCE [LARGE SCALE GENOMIC DNA]</scope>
    <source>
        <strain evidence="2 3">2ac9</strain>
    </source>
</reference>
<dbReference type="PANTHER" id="PTHR41282">
    <property type="entry name" value="CONSERVED TRANSMEMBRANE PROTEIN-RELATED"/>
    <property type="match status" value="1"/>
</dbReference>
<dbReference type="STRING" id="879212.DespoDRAFT_03116"/>
<protein>
    <submittedName>
        <fullName evidence="2">Putative membrane protein</fullName>
    </submittedName>
</protein>
<proteinExistence type="predicted"/>
<feature type="transmembrane region" description="Helical" evidence="1">
    <location>
        <begin position="186"/>
        <end position="211"/>
    </location>
</feature>
<keyword evidence="1" id="KW-0812">Transmembrane</keyword>
<feature type="transmembrane region" description="Helical" evidence="1">
    <location>
        <begin position="101"/>
        <end position="119"/>
    </location>
</feature>
<feature type="transmembrane region" description="Helical" evidence="1">
    <location>
        <begin position="38"/>
        <end position="63"/>
    </location>
</feature>
<feature type="transmembrane region" description="Helical" evidence="1">
    <location>
        <begin position="75"/>
        <end position="94"/>
    </location>
</feature>
<feature type="transmembrane region" description="Helical" evidence="1">
    <location>
        <begin position="125"/>
        <end position="146"/>
    </location>
</feature>
<dbReference type="AlphaFoldDB" id="I5B600"/>
<keyword evidence="1" id="KW-1133">Transmembrane helix</keyword>
<reference evidence="2 3" key="2">
    <citation type="submission" date="2012-02" db="EMBL/GenBank/DDBJ databases">
        <title>Improved High-Quality Draft sequence of Desulfobacter postgatei 2ac9.</title>
        <authorList>
            <consortium name="US DOE Joint Genome Institute"/>
            <person name="Lucas S."/>
            <person name="Han J."/>
            <person name="Lapidus A."/>
            <person name="Cheng J.-F."/>
            <person name="Goodwin L."/>
            <person name="Pitluck S."/>
            <person name="Peters L."/>
            <person name="Ovchinnikova G."/>
            <person name="Held B."/>
            <person name="Detter J.C."/>
            <person name="Han C."/>
            <person name="Tapia R."/>
            <person name="Land M."/>
            <person name="Hauser L."/>
            <person name="Kyrpides N."/>
            <person name="Ivanova N."/>
            <person name="Pagani I."/>
            <person name="Orellana R."/>
            <person name="Lovley D."/>
            <person name="Woyke T."/>
        </authorList>
    </citation>
    <scope>NUCLEOTIDE SEQUENCE [LARGE SCALE GENOMIC DNA]</scope>
    <source>
        <strain evidence="2 3">2ac9</strain>
    </source>
</reference>
<dbReference type="Pfam" id="PF12811">
    <property type="entry name" value="BaxI_1"/>
    <property type="match status" value="1"/>
</dbReference>
<feature type="transmembrane region" description="Helical" evidence="1">
    <location>
        <begin position="231"/>
        <end position="252"/>
    </location>
</feature>
<evidence type="ECO:0000256" key="1">
    <source>
        <dbReference type="SAM" id="Phobius"/>
    </source>
</evidence>